<reference evidence="2 3" key="1">
    <citation type="submission" date="2022-01" db="EMBL/GenBank/DDBJ databases">
        <title>A chromosomal length assembly of Cordylochernes scorpioides.</title>
        <authorList>
            <person name="Zeh D."/>
            <person name="Zeh J."/>
        </authorList>
    </citation>
    <scope>NUCLEOTIDE SEQUENCE [LARGE SCALE GENOMIC DNA]</scope>
    <source>
        <strain evidence="2">IN4F17</strain>
        <tissue evidence="2">Whole Body</tissue>
    </source>
</reference>
<keyword evidence="3" id="KW-1185">Reference proteome</keyword>
<sequence>MGPFTILKQLSPVTYEINKLNSPQRKQTEIIHSNKRKLFYPEADFLLHYCTNIENDSIANQNSNTKLIDIDDKPCFLHEGHILDKDNEEQISAPILKPSQITYAATRASEYLDGEAHDASHFEVVSQ</sequence>
<feature type="domain" description="Integrase p58-like C-terminal" evidence="1">
    <location>
        <begin position="2"/>
        <end position="37"/>
    </location>
</feature>
<dbReference type="EMBL" id="CP092865">
    <property type="protein sequence ID" value="UYV64974.1"/>
    <property type="molecule type" value="Genomic_DNA"/>
</dbReference>
<protein>
    <recommendedName>
        <fullName evidence="1">Integrase p58-like C-terminal domain-containing protein</fullName>
    </recommendedName>
</protein>
<name>A0ABY6K9D9_9ARAC</name>
<dbReference type="InterPro" id="IPR054465">
    <property type="entry name" value="Integrase_p58-like_C"/>
</dbReference>
<organism evidence="2 3">
    <name type="scientific">Cordylochernes scorpioides</name>
    <dbReference type="NCBI Taxonomy" id="51811"/>
    <lineage>
        <taxon>Eukaryota</taxon>
        <taxon>Metazoa</taxon>
        <taxon>Ecdysozoa</taxon>
        <taxon>Arthropoda</taxon>
        <taxon>Chelicerata</taxon>
        <taxon>Arachnida</taxon>
        <taxon>Pseudoscorpiones</taxon>
        <taxon>Cheliferoidea</taxon>
        <taxon>Chernetidae</taxon>
        <taxon>Cordylochernes</taxon>
    </lineage>
</organism>
<dbReference type="Proteomes" id="UP001235939">
    <property type="component" value="Chromosome 03"/>
</dbReference>
<accession>A0ABY6K9D9</accession>
<dbReference type="Pfam" id="PF22938">
    <property type="entry name" value="Integrase_p58_C"/>
    <property type="match status" value="1"/>
</dbReference>
<evidence type="ECO:0000259" key="1">
    <source>
        <dbReference type="Pfam" id="PF22938"/>
    </source>
</evidence>
<gene>
    <name evidence="2" type="ORF">LAZ67_3002625</name>
</gene>
<evidence type="ECO:0000313" key="3">
    <source>
        <dbReference type="Proteomes" id="UP001235939"/>
    </source>
</evidence>
<evidence type="ECO:0000313" key="2">
    <source>
        <dbReference type="EMBL" id="UYV64974.1"/>
    </source>
</evidence>
<proteinExistence type="predicted"/>